<evidence type="ECO:0000313" key="2">
    <source>
        <dbReference type="Proteomes" id="UP000183832"/>
    </source>
</evidence>
<organism evidence="1 2">
    <name type="scientific">Clunio marinus</name>
    <dbReference type="NCBI Taxonomy" id="568069"/>
    <lineage>
        <taxon>Eukaryota</taxon>
        <taxon>Metazoa</taxon>
        <taxon>Ecdysozoa</taxon>
        <taxon>Arthropoda</taxon>
        <taxon>Hexapoda</taxon>
        <taxon>Insecta</taxon>
        <taxon>Pterygota</taxon>
        <taxon>Neoptera</taxon>
        <taxon>Endopterygota</taxon>
        <taxon>Diptera</taxon>
        <taxon>Nematocera</taxon>
        <taxon>Chironomoidea</taxon>
        <taxon>Chironomidae</taxon>
        <taxon>Clunio</taxon>
    </lineage>
</organism>
<dbReference type="Proteomes" id="UP000183832">
    <property type="component" value="Unassembled WGS sequence"/>
</dbReference>
<proteinExistence type="predicted"/>
<dbReference type="EMBL" id="CVRI01000050">
    <property type="protein sequence ID" value="CRK99293.1"/>
    <property type="molecule type" value="Genomic_DNA"/>
</dbReference>
<sequence length="134" mass="16019">MMKRRIRSPLFLTTHFNIATSSTTVEMFLGYISSKKGLSLFIPREESKDKVKTIKLNFSVFPTDHCNALQQLREVTRLQNEIIKPLELRIFSSDETHEFEFMLRQRWKVKYWKESQMGFKRSRRYQSSKCKATT</sequence>
<evidence type="ECO:0000313" key="1">
    <source>
        <dbReference type="EMBL" id="CRK99293.1"/>
    </source>
</evidence>
<accession>A0A1J1IGC2</accession>
<gene>
    <name evidence="1" type="ORF">CLUMA_CG012770</name>
</gene>
<protein>
    <submittedName>
        <fullName evidence="1">CLUMA_CG012770, isoform A</fullName>
    </submittedName>
</protein>
<dbReference type="AlphaFoldDB" id="A0A1J1IGC2"/>
<reference evidence="1 2" key="1">
    <citation type="submission" date="2015-04" db="EMBL/GenBank/DDBJ databases">
        <authorList>
            <person name="Syromyatnikov M.Y."/>
            <person name="Popov V.N."/>
        </authorList>
    </citation>
    <scope>NUCLEOTIDE SEQUENCE [LARGE SCALE GENOMIC DNA]</scope>
</reference>
<name>A0A1J1IGC2_9DIPT</name>
<keyword evidence="2" id="KW-1185">Reference proteome</keyword>